<protein>
    <recommendedName>
        <fullName evidence="3">CCHC-type domain-containing protein</fullName>
    </recommendedName>
</protein>
<keyword evidence="1" id="KW-0479">Metal-binding</keyword>
<evidence type="ECO:0000256" key="2">
    <source>
        <dbReference type="SAM" id="MobiDB-lite"/>
    </source>
</evidence>
<dbReference type="PROSITE" id="PS50158">
    <property type="entry name" value="ZF_CCHC"/>
    <property type="match status" value="1"/>
</dbReference>
<dbReference type="GO" id="GO:0008270">
    <property type="term" value="F:zinc ion binding"/>
    <property type="evidence" value="ECO:0007669"/>
    <property type="project" value="UniProtKB-KW"/>
</dbReference>
<feature type="region of interest" description="Disordered" evidence="2">
    <location>
        <begin position="1"/>
        <end position="37"/>
    </location>
</feature>
<keyword evidence="5" id="KW-1185">Reference proteome</keyword>
<dbReference type="GeneID" id="87858085"/>
<gene>
    <name evidence="4" type="ORF">B0H65DRAFT_140955</name>
</gene>
<dbReference type="InterPro" id="IPR001878">
    <property type="entry name" value="Znf_CCHC"/>
</dbReference>
<dbReference type="EMBL" id="JAUEPP010000002">
    <property type="protein sequence ID" value="KAK3351968.1"/>
    <property type="molecule type" value="Genomic_DNA"/>
</dbReference>
<reference evidence="4" key="2">
    <citation type="submission" date="2023-06" db="EMBL/GenBank/DDBJ databases">
        <authorList>
            <consortium name="Lawrence Berkeley National Laboratory"/>
            <person name="Haridas S."/>
            <person name="Hensen N."/>
            <person name="Bonometti L."/>
            <person name="Westerberg I."/>
            <person name="Brannstrom I.O."/>
            <person name="Guillou S."/>
            <person name="Cros-Aarteil S."/>
            <person name="Calhoun S."/>
            <person name="Kuo A."/>
            <person name="Mondo S."/>
            <person name="Pangilinan J."/>
            <person name="Riley R."/>
            <person name="Labutti K."/>
            <person name="Andreopoulos B."/>
            <person name="Lipzen A."/>
            <person name="Chen C."/>
            <person name="Yanf M."/>
            <person name="Daum C."/>
            <person name="Ng V."/>
            <person name="Clum A."/>
            <person name="Steindorff A."/>
            <person name="Ohm R."/>
            <person name="Martin F."/>
            <person name="Silar P."/>
            <person name="Natvig D."/>
            <person name="Lalanne C."/>
            <person name="Gautier V."/>
            <person name="Ament-Velasquez S.L."/>
            <person name="Kruys A."/>
            <person name="Hutchinson M.I."/>
            <person name="Powell A.J."/>
            <person name="Barry K."/>
            <person name="Miller A.N."/>
            <person name="Grigoriev I.V."/>
            <person name="Debuchy R."/>
            <person name="Gladieux P."/>
            <person name="Thoren M.H."/>
            <person name="Johannesson H."/>
        </authorList>
    </citation>
    <scope>NUCLEOTIDE SEQUENCE</scope>
    <source>
        <strain evidence="4">CBS 560.94</strain>
    </source>
</reference>
<evidence type="ECO:0000256" key="1">
    <source>
        <dbReference type="PROSITE-ProRule" id="PRU00047"/>
    </source>
</evidence>
<dbReference type="RefSeq" id="XP_062685263.1">
    <property type="nucleotide sequence ID" value="XM_062820931.1"/>
</dbReference>
<dbReference type="GO" id="GO:0003676">
    <property type="term" value="F:nucleic acid binding"/>
    <property type="evidence" value="ECO:0007669"/>
    <property type="project" value="InterPro"/>
</dbReference>
<dbReference type="Gene3D" id="4.10.60.10">
    <property type="entry name" value="Zinc finger, CCHC-type"/>
    <property type="match status" value="1"/>
</dbReference>
<organism evidence="4 5">
    <name type="scientific">Neurospora tetraspora</name>
    <dbReference type="NCBI Taxonomy" id="94610"/>
    <lineage>
        <taxon>Eukaryota</taxon>
        <taxon>Fungi</taxon>
        <taxon>Dikarya</taxon>
        <taxon>Ascomycota</taxon>
        <taxon>Pezizomycotina</taxon>
        <taxon>Sordariomycetes</taxon>
        <taxon>Sordariomycetidae</taxon>
        <taxon>Sordariales</taxon>
        <taxon>Sordariaceae</taxon>
        <taxon>Neurospora</taxon>
    </lineage>
</organism>
<dbReference type="InterPro" id="IPR036875">
    <property type="entry name" value="Znf_CCHC_sf"/>
</dbReference>
<name>A0AAE0MUX6_9PEZI</name>
<comment type="caution">
    <text evidence="4">The sequence shown here is derived from an EMBL/GenBank/DDBJ whole genome shotgun (WGS) entry which is preliminary data.</text>
</comment>
<keyword evidence="1" id="KW-0862">Zinc</keyword>
<dbReference type="SUPFAM" id="SSF57756">
    <property type="entry name" value="Retrovirus zinc finger-like domains"/>
    <property type="match status" value="1"/>
</dbReference>
<dbReference type="SMART" id="SM00343">
    <property type="entry name" value="ZnF_C2HC"/>
    <property type="match status" value="2"/>
</dbReference>
<evidence type="ECO:0000313" key="4">
    <source>
        <dbReference type="EMBL" id="KAK3351968.1"/>
    </source>
</evidence>
<reference evidence="4" key="1">
    <citation type="journal article" date="2023" name="Mol. Phylogenet. Evol.">
        <title>Genome-scale phylogeny and comparative genomics of the fungal order Sordariales.</title>
        <authorList>
            <person name="Hensen N."/>
            <person name="Bonometti L."/>
            <person name="Westerberg I."/>
            <person name="Brannstrom I.O."/>
            <person name="Guillou S."/>
            <person name="Cros-Aarteil S."/>
            <person name="Calhoun S."/>
            <person name="Haridas S."/>
            <person name="Kuo A."/>
            <person name="Mondo S."/>
            <person name="Pangilinan J."/>
            <person name="Riley R."/>
            <person name="LaButti K."/>
            <person name="Andreopoulos B."/>
            <person name="Lipzen A."/>
            <person name="Chen C."/>
            <person name="Yan M."/>
            <person name="Daum C."/>
            <person name="Ng V."/>
            <person name="Clum A."/>
            <person name="Steindorff A."/>
            <person name="Ohm R.A."/>
            <person name="Martin F."/>
            <person name="Silar P."/>
            <person name="Natvig D.O."/>
            <person name="Lalanne C."/>
            <person name="Gautier V."/>
            <person name="Ament-Velasquez S.L."/>
            <person name="Kruys A."/>
            <person name="Hutchinson M.I."/>
            <person name="Powell A.J."/>
            <person name="Barry K."/>
            <person name="Miller A.N."/>
            <person name="Grigoriev I.V."/>
            <person name="Debuchy R."/>
            <person name="Gladieux P."/>
            <person name="Hiltunen Thoren M."/>
            <person name="Johannesson H."/>
        </authorList>
    </citation>
    <scope>NUCLEOTIDE SEQUENCE</scope>
    <source>
        <strain evidence="4">CBS 560.94</strain>
    </source>
</reference>
<dbReference type="Proteomes" id="UP001278500">
    <property type="component" value="Unassembled WGS sequence"/>
</dbReference>
<feature type="domain" description="CCHC-type" evidence="3">
    <location>
        <begin position="129"/>
        <end position="144"/>
    </location>
</feature>
<dbReference type="Pfam" id="PF00098">
    <property type="entry name" value="zf-CCHC"/>
    <property type="match status" value="2"/>
</dbReference>
<dbReference type="AlphaFoldDB" id="A0AAE0MUX6"/>
<accession>A0AAE0MUX6</accession>
<sequence length="173" mass="19248">MATKRPRQAGSGRMAGSPPHTKCPSRKFQQEGNRNQSASANHPLLLAPRCALLVEFCLPLSQPTTAIYLSFLPVLLLSFLPQHHFFSTATVFDSSPLFQTFNTQLRTFDIPPQTNIKMDSFAAPQGRACFTCGQTTHQARDCPNKGAAKCYNCGNEGHMKDLLLLRWHRPHVP</sequence>
<proteinExistence type="predicted"/>
<evidence type="ECO:0000313" key="5">
    <source>
        <dbReference type="Proteomes" id="UP001278500"/>
    </source>
</evidence>
<keyword evidence="1" id="KW-0863">Zinc-finger</keyword>
<evidence type="ECO:0000259" key="3">
    <source>
        <dbReference type="PROSITE" id="PS50158"/>
    </source>
</evidence>